<dbReference type="AlphaFoldDB" id="U6GDA2"/>
<feature type="compositionally biased region" description="Polar residues" evidence="1">
    <location>
        <begin position="57"/>
        <end position="68"/>
    </location>
</feature>
<dbReference type="OMA" id="YCLFFTH"/>
<keyword evidence="2" id="KW-0472">Membrane</keyword>
<feature type="compositionally biased region" description="Low complexity" evidence="1">
    <location>
        <begin position="369"/>
        <end position="383"/>
    </location>
</feature>
<evidence type="ECO:0000313" key="4">
    <source>
        <dbReference type="Proteomes" id="UP000018050"/>
    </source>
</evidence>
<feature type="region of interest" description="Disordered" evidence="1">
    <location>
        <begin position="1"/>
        <end position="157"/>
    </location>
</feature>
<dbReference type="OrthoDB" id="347853at2759"/>
<feature type="transmembrane region" description="Helical" evidence="2">
    <location>
        <begin position="202"/>
        <end position="223"/>
    </location>
</feature>
<evidence type="ECO:0000313" key="3">
    <source>
        <dbReference type="EMBL" id="CDI76539.1"/>
    </source>
</evidence>
<evidence type="ECO:0000256" key="1">
    <source>
        <dbReference type="SAM" id="MobiDB-lite"/>
    </source>
</evidence>
<organism evidence="3 4">
    <name type="scientific">Eimeria acervulina</name>
    <name type="common">Coccidian parasite</name>
    <dbReference type="NCBI Taxonomy" id="5801"/>
    <lineage>
        <taxon>Eukaryota</taxon>
        <taxon>Sar</taxon>
        <taxon>Alveolata</taxon>
        <taxon>Apicomplexa</taxon>
        <taxon>Conoidasida</taxon>
        <taxon>Coccidia</taxon>
        <taxon>Eucoccidiorida</taxon>
        <taxon>Eimeriorina</taxon>
        <taxon>Eimeriidae</taxon>
        <taxon>Eimeria</taxon>
    </lineage>
</organism>
<keyword evidence="2" id="KW-1133">Transmembrane helix</keyword>
<feature type="region of interest" description="Disordered" evidence="1">
    <location>
        <begin position="285"/>
        <end position="431"/>
    </location>
</feature>
<feature type="transmembrane region" description="Helical" evidence="2">
    <location>
        <begin position="547"/>
        <end position="574"/>
    </location>
</feature>
<keyword evidence="2" id="KW-0812">Transmembrane</keyword>
<evidence type="ECO:0008006" key="5">
    <source>
        <dbReference type="Google" id="ProtNLM"/>
    </source>
</evidence>
<dbReference type="RefSeq" id="XP_013252938.1">
    <property type="nucleotide sequence ID" value="XM_013397484.1"/>
</dbReference>
<feature type="region of interest" description="Disordered" evidence="1">
    <location>
        <begin position="629"/>
        <end position="689"/>
    </location>
</feature>
<feature type="compositionally biased region" description="Basic and acidic residues" evidence="1">
    <location>
        <begin position="28"/>
        <end position="37"/>
    </location>
</feature>
<dbReference type="Proteomes" id="UP000018050">
    <property type="component" value="Unassembled WGS sequence"/>
</dbReference>
<feature type="compositionally biased region" description="Low complexity" evidence="1">
    <location>
        <begin position="348"/>
        <end position="360"/>
    </location>
</feature>
<accession>U6GDA2</accession>
<dbReference type="VEuPathDB" id="ToxoDB:EAH_00003460"/>
<gene>
    <name evidence="3" type="ORF">EAH_00003460</name>
</gene>
<feature type="transmembrane region" description="Helical" evidence="2">
    <location>
        <begin position="474"/>
        <end position="495"/>
    </location>
</feature>
<dbReference type="GeneID" id="25268416"/>
<reference evidence="3" key="2">
    <citation type="submission" date="2013-10" db="EMBL/GenBank/DDBJ databases">
        <authorList>
            <person name="Aslett M."/>
        </authorList>
    </citation>
    <scope>NUCLEOTIDE SEQUENCE</scope>
    <source>
        <strain evidence="3">Houghton</strain>
    </source>
</reference>
<keyword evidence="4" id="KW-1185">Reference proteome</keyword>
<sequence length="689" mass="72745">MEAVSRENTPRYIEVEGHESGNGPQHEGPFRGDERGPSGDPGASGGGFLFAGPSEMGESTVQQPSQATGAAHEAGGPSKDSLYLHEDQQAENPLESQQPVSANLEPLNEEPRGQEGTSSSAVSAGAPPQGQATEPHFQGSSERQEPVRPVSESAAVATTAAARNTLKRATTSMREGVKSASAQVVHAGEKVGAVWNKTLDSAMWVCAACGALAILLIALSLALRTWRHQHLPYTDGNGENIARVELGLRSLQRIQTLHRKDSAGTIIIYDPPLLYQDAIESAYCVPDEDGNRGRIEEPPQETAANKPNEDSSNAQEENEQSETPPPTEERPQEEEPELSGQVEPTLPEQLQQQLQQQLEQLQEDDRGVGSAAGEAATGLASAEDAPATAVGGGSSFLSRRLQASSSLSPAKRRGPLANPPPFSVTLGRNPGAPGSLTQRYAEMREDLLGPTLFDLHCKDLERFKKSGALFGRMAVAYLVFAGVGMAAAAASLLLTSVGTAWAQRMQDLPVNLIGTVAWLVALVLQLCGLASWGVGTDVAACVTSSGGAAVCTLGSAAALAIGSLVLTLIATLSYCLFFTHKFIRDLGLEKQRENKRAEMQEAEQQQNQPEIKNINKTQTEEDLHPAFLAPQTQSLGGGPQPKQTPDSSLGAPAIGGPHTNSMGGPHLAVLGESETPIRSITEGSQALRH</sequence>
<protein>
    <recommendedName>
        <fullName evidence="5">Transmembrane protein</fullName>
    </recommendedName>
</protein>
<feature type="transmembrane region" description="Helical" evidence="2">
    <location>
        <begin position="515"/>
        <end position="535"/>
    </location>
</feature>
<proteinExistence type="predicted"/>
<feature type="compositionally biased region" description="Polar residues" evidence="1">
    <location>
        <begin position="90"/>
        <end position="101"/>
    </location>
</feature>
<feature type="compositionally biased region" description="Basic and acidic residues" evidence="1">
    <location>
        <begin position="1"/>
        <end position="19"/>
    </location>
</feature>
<dbReference type="EMBL" id="HG670406">
    <property type="protein sequence ID" value="CDI76539.1"/>
    <property type="molecule type" value="Genomic_DNA"/>
</dbReference>
<feature type="compositionally biased region" description="Low complexity" evidence="1">
    <location>
        <begin position="395"/>
        <end position="408"/>
    </location>
</feature>
<evidence type="ECO:0000256" key="2">
    <source>
        <dbReference type="SAM" id="Phobius"/>
    </source>
</evidence>
<reference evidence="3" key="1">
    <citation type="submission" date="2013-10" db="EMBL/GenBank/DDBJ databases">
        <title>Genomic analysis of the causative agents of coccidiosis in chickens.</title>
        <authorList>
            <person name="Reid A.J."/>
            <person name="Blake D."/>
            <person name="Billington K."/>
            <person name="Browne H."/>
            <person name="Dunn M."/>
            <person name="Hung S."/>
            <person name="Kawahara F."/>
            <person name="Miranda-Saavedra D."/>
            <person name="Mourier T."/>
            <person name="Nagra H."/>
            <person name="Otto T.D."/>
            <person name="Rawlings N."/>
            <person name="Sanchez A."/>
            <person name="Sanders M."/>
            <person name="Subramaniam C."/>
            <person name="Tay Y."/>
            <person name="Dear P."/>
            <person name="Doerig C."/>
            <person name="Gruber A."/>
            <person name="Parkinson J."/>
            <person name="Shirley M."/>
            <person name="Wan K.L."/>
            <person name="Berriman M."/>
            <person name="Tomley F."/>
            <person name="Pain A."/>
        </authorList>
    </citation>
    <scope>NUCLEOTIDE SEQUENCE</scope>
    <source>
        <strain evidence="3">Houghton</strain>
    </source>
</reference>
<feature type="compositionally biased region" description="Polar residues" evidence="1">
    <location>
        <begin position="676"/>
        <end position="689"/>
    </location>
</feature>
<name>U6GDA2_EIMAC</name>